<dbReference type="Proteomes" id="UP001458880">
    <property type="component" value="Unassembled WGS sequence"/>
</dbReference>
<gene>
    <name evidence="2" type="ORF">QE152_g4631</name>
</gene>
<organism evidence="2 3">
    <name type="scientific">Popillia japonica</name>
    <name type="common">Japanese beetle</name>
    <dbReference type="NCBI Taxonomy" id="7064"/>
    <lineage>
        <taxon>Eukaryota</taxon>
        <taxon>Metazoa</taxon>
        <taxon>Ecdysozoa</taxon>
        <taxon>Arthropoda</taxon>
        <taxon>Hexapoda</taxon>
        <taxon>Insecta</taxon>
        <taxon>Pterygota</taxon>
        <taxon>Neoptera</taxon>
        <taxon>Endopterygota</taxon>
        <taxon>Coleoptera</taxon>
        <taxon>Polyphaga</taxon>
        <taxon>Scarabaeiformia</taxon>
        <taxon>Scarabaeidae</taxon>
        <taxon>Rutelinae</taxon>
        <taxon>Popillia</taxon>
    </lineage>
</organism>
<sequence>MHQPQGALDGKERTKSIGKERTKSMGVGNRCRYADRSDHADREAHAPTGSFSPRPCLASRREHLQQGSGNDLPHKPWKGGVLLALENRMPRCYMVKKQSNKYQAVTRDCWDKSSASTSAPESPTEGCVAPSYYTPLTNRPLYRV</sequence>
<keyword evidence="3" id="KW-1185">Reference proteome</keyword>
<dbReference type="AlphaFoldDB" id="A0AAW1N088"/>
<feature type="compositionally biased region" description="Basic and acidic residues" evidence="1">
    <location>
        <begin position="9"/>
        <end position="23"/>
    </location>
</feature>
<protein>
    <submittedName>
        <fullName evidence="2">Uncharacterized protein</fullName>
    </submittedName>
</protein>
<feature type="region of interest" description="Disordered" evidence="1">
    <location>
        <begin position="1"/>
        <end position="77"/>
    </location>
</feature>
<name>A0AAW1N088_POPJA</name>
<proteinExistence type="predicted"/>
<accession>A0AAW1N088</accession>
<dbReference type="EMBL" id="JASPKY010000024">
    <property type="protein sequence ID" value="KAK9751980.1"/>
    <property type="molecule type" value="Genomic_DNA"/>
</dbReference>
<reference evidence="2 3" key="1">
    <citation type="journal article" date="2024" name="BMC Genomics">
        <title>De novo assembly and annotation of Popillia japonica's genome with initial clues to its potential as an invasive pest.</title>
        <authorList>
            <person name="Cucini C."/>
            <person name="Boschi S."/>
            <person name="Funari R."/>
            <person name="Cardaioli E."/>
            <person name="Iannotti N."/>
            <person name="Marturano G."/>
            <person name="Paoli F."/>
            <person name="Bruttini M."/>
            <person name="Carapelli A."/>
            <person name="Frati F."/>
            <person name="Nardi F."/>
        </authorList>
    </citation>
    <scope>NUCLEOTIDE SEQUENCE [LARGE SCALE GENOMIC DNA]</scope>
    <source>
        <strain evidence="2">DMR45628</strain>
    </source>
</reference>
<feature type="compositionally biased region" description="Basic and acidic residues" evidence="1">
    <location>
        <begin position="32"/>
        <end position="45"/>
    </location>
</feature>
<evidence type="ECO:0000256" key="1">
    <source>
        <dbReference type="SAM" id="MobiDB-lite"/>
    </source>
</evidence>
<comment type="caution">
    <text evidence="2">The sequence shown here is derived from an EMBL/GenBank/DDBJ whole genome shotgun (WGS) entry which is preliminary data.</text>
</comment>
<evidence type="ECO:0000313" key="2">
    <source>
        <dbReference type="EMBL" id="KAK9751980.1"/>
    </source>
</evidence>
<evidence type="ECO:0000313" key="3">
    <source>
        <dbReference type="Proteomes" id="UP001458880"/>
    </source>
</evidence>